<dbReference type="Proteomes" id="UP000293865">
    <property type="component" value="Unassembled WGS sequence"/>
</dbReference>
<dbReference type="SUPFAM" id="SSF69304">
    <property type="entry name" value="Tricorn protease N-terminal domain"/>
    <property type="match status" value="1"/>
</dbReference>
<keyword evidence="2" id="KW-1185">Reference proteome</keyword>
<gene>
    <name evidence="1" type="ORF">ESP51_06735</name>
</gene>
<dbReference type="InterPro" id="IPR011042">
    <property type="entry name" value="6-blade_b-propeller_TolB-like"/>
</dbReference>
<dbReference type="PANTHER" id="PTHR36842:SF1">
    <property type="entry name" value="PROTEIN TOLB"/>
    <property type="match status" value="1"/>
</dbReference>
<reference evidence="1 2" key="1">
    <citation type="submission" date="2019-01" db="EMBL/GenBank/DDBJ databases">
        <title>Agromyces.</title>
        <authorList>
            <person name="Li J."/>
        </authorList>
    </citation>
    <scope>NUCLEOTIDE SEQUENCE [LARGE SCALE GENOMIC DNA]</scope>
    <source>
        <strain evidence="1 2">DSM 15934</strain>
    </source>
</reference>
<comment type="caution">
    <text evidence="1">The sequence shown here is derived from an EMBL/GenBank/DDBJ whole genome shotgun (WGS) entry which is preliminary data.</text>
</comment>
<sequence length="299" mass="32591">MTDPEILDVPGFPRTLAPKQRCLVQIARVDGSVETVIDTDGVLLEAPNWTLDGTRLVLNGDGALWTYTLASRRLEPVSIEALPPINNDHVLDTDGEHIFLSAMDGHIYRAPIHGGRAERVTSDSRLLHFLHGISPDGVELAFIGIERPEGDSWGPGVVYLTGRDGSGIRPITDSRAHTDGSEYSPDGQWIYLNTELFDGHAQIGRVRRDGTALEQLTTDARVNWFPHLAPAGDHAVYIAFPEGTEGHPADLDVELRLVRDGDWAGAKTLVTLFGGQGTVNVNSWSPEGDRFAFVSYPIG</sequence>
<evidence type="ECO:0000313" key="2">
    <source>
        <dbReference type="Proteomes" id="UP000293865"/>
    </source>
</evidence>
<name>A0A4V1QY40_9MICO</name>
<dbReference type="EMBL" id="SDPN01000009">
    <property type="protein sequence ID" value="RXZ71826.1"/>
    <property type="molecule type" value="Genomic_DNA"/>
</dbReference>
<protein>
    <submittedName>
        <fullName evidence="1">Biopolymer transporter Tol</fullName>
    </submittedName>
</protein>
<organism evidence="1 2">
    <name type="scientific">Agromyces albus</name>
    <dbReference type="NCBI Taxonomy" id="205332"/>
    <lineage>
        <taxon>Bacteria</taxon>
        <taxon>Bacillati</taxon>
        <taxon>Actinomycetota</taxon>
        <taxon>Actinomycetes</taxon>
        <taxon>Micrococcales</taxon>
        <taxon>Microbacteriaceae</taxon>
        <taxon>Agromyces</taxon>
    </lineage>
</organism>
<dbReference type="RefSeq" id="WP_129520133.1">
    <property type="nucleotide sequence ID" value="NZ_SDPN01000009.1"/>
</dbReference>
<dbReference type="Gene3D" id="2.120.10.30">
    <property type="entry name" value="TolB, C-terminal domain"/>
    <property type="match status" value="1"/>
</dbReference>
<dbReference type="PANTHER" id="PTHR36842">
    <property type="entry name" value="PROTEIN TOLB HOMOLOG"/>
    <property type="match status" value="1"/>
</dbReference>
<dbReference type="OrthoDB" id="262125at2"/>
<accession>A0A4V1QY40</accession>
<evidence type="ECO:0000313" key="1">
    <source>
        <dbReference type="EMBL" id="RXZ71826.1"/>
    </source>
</evidence>
<proteinExistence type="predicted"/>
<dbReference type="AlphaFoldDB" id="A0A4V1QY40"/>